<gene>
    <name evidence="4" type="ORF">HNP33_000674</name>
</gene>
<dbReference type="Proteomes" id="UP000562492">
    <property type="component" value="Unassembled WGS sequence"/>
</dbReference>
<dbReference type="Pfam" id="PF04293">
    <property type="entry name" value="SpoVR"/>
    <property type="match status" value="1"/>
</dbReference>
<name>A0ABR6RBV1_9BURK</name>
<comment type="caution">
    <text evidence="4">The sequence shown here is derived from an EMBL/GenBank/DDBJ whole genome shotgun (WGS) entry which is preliminary data.</text>
</comment>
<evidence type="ECO:0000259" key="3">
    <source>
        <dbReference type="Pfam" id="PF24755"/>
    </source>
</evidence>
<reference evidence="4 5" key="1">
    <citation type="submission" date="2020-08" db="EMBL/GenBank/DDBJ databases">
        <title>Functional genomics of gut bacteria from endangered species of beetles.</title>
        <authorList>
            <person name="Carlos-Shanley C."/>
        </authorList>
    </citation>
    <scope>NUCLEOTIDE SEQUENCE [LARGE SCALE GENOMIC DNA]</scope>
    <source>
        <strain evidence="4 5">S00124</strain>
    </source>
</reference>
<dbReference type="NCBIfam" id="NF008737">
    <property type="entry name" value="PRK11767.1"/>
    <property type="match status" value="1"/>
</dbReference>
<feature type="region of interest" description="Disordered" evidence="1">
    <location>
        <begin position="28"/>
        <end position="54"/>
    </location>
</feature>
<evidence type="ECO:0000313" key="5">
    <source>
        <dbReference type="Proteomes" id="UP000562492"/>
    </source>
</evidence>
<sequence length="547" mass="63220">MNPSRMNPAQYPVLARRKGAHPWKLAIAGDRAQRDVPATPRPAGKRPGQPLPDPSDWTFELIERYHAAIAATAERYGLDTYPNQLEVISAEQMMDAYASVGMPVGYRHWSYGKEFLATERRYRRGHMGLAYEIVINSNPCISYLMEENTTAMQALVIAHAAYGHNSFFKGNYLFGMWTDAGSIIDYLLYARDFIAQCEEKHGLDTVEQWLDSCHALANLGVDRYRRPSKKTLARERAEREQREAYAQQQINELWRTLPARPDKNSPAQHHERFPKEPEENLLYFIEKNAPLLEPWQREVVRIVRKIAQYFYPQRQTQVMNEGWATFWHYTLLNTLYDEGWLTDGVMIEWLSSHTNVIYQPPAGHRAYSGINPYALGFAMYRDIQRICEHPTDEDRRWFPDLAGTPWLPALHHAMQNYKDESFIGQYLSPRLMRDMRLFAIHDDASERELLVSAIHNEDGYRSLRQTLSQQYDLGAREPNIQVWNVNLRGDRCLTLRHTQYQGRPLADDVQEVLKHAARLWGFGVQLESVNGDGDVPVLLHSVAPPPA</sequence>
<feature type="domain" description="SpoVR-like C-terminal" evidence="3">
    <location>
        <begin position="478"/>
        <end position="530"/>
    </location>
</feature>
<dbReference type="Pfam" id="PF24755">
    <property type="entry name" value="SpoVR_C"/>
    <property type="match status" value="1"/>
</dbReference>
<protein>
    <submittedName>
        <fullName evidence="4">Spore cortex formation protein SpoVR/YcgB (Stage V sporulation)</fullName>
    </submittedName>
</protein>
<dbReference type="PANTHER" id="PTHR30029">
    <property type="entry name" value="STAGE V SPORULATION PROTEIN R"/>
    <property type="match status" value="1"/>
</dbReference>
<dbReference type="PANTHER" id="PTHR30029:SF2">
    <property type="entry name" value="STAGE V SPORULATION PROTEIN R"/>
    <property type="match status" value="1"/>
</dbReference>
<dbReference type="EMBL" id="JACHKZ010000003">
    <property type="protein sequence ID" value="MBB6576626.1"/>
    <property type="molecule type" value="Genomic_DNA"/>
</dbReference>
<keyword evidence="5" id="KW-1185">Reference proteome</keyword>
<feature type="domain" description="SpoVR protein-like N-terminal" evidence="2">
    <location>
        <begin position="56"/>
        <end position="474"/>
    </location>
</feature>
<evidence type="ECO:0000313" key="4">
    <source>
        <dbReference type="EMBL" id="MBB6576626.1"/>
    </source>
</evidence>
<evidence type="ECO:0000259" key="2">
    <source>
        <dbReference type="Pfam" id="PF04293"/>
    </source>
</evidence>
<proteinExistence type="predicted"/>
<dbReference type="InterPro" id="IPR057270">
    <property type="entry name" value="Ycgb-like"/>
</dbReference>
<dbReference type="InterPro" id="IPR007390">
    <property type="entry name" value="Spore_V_R"/>
</dbReference>
<accession>A0ABR6RBV1</accession>
<dbReference type="InterPro" id="IPR056174">
    <property type="entry name" value="SpoVR_N"/>
</dbReference>
<evidence type="ECO:0000256" key="1">
    <source>
        <dbReference type="SAM" id="MobiDB-lite"/>
    </source>
</evidence>
<organism evidence="4 5">
    <name type="scientific">Comamonas odontotermitis</name>
    <dbReference type="NCBI Taxonomy" id="379895"/>
    <lineage>
        <taxon>Bacteria</taxon>
        <taxon>Pseudomonadati</taxon>
        <taxon>Pseudomonadota</taxon>
        <taxon>Betaproteobacteria</taxon>
        <taxon>Burkholderiales</taxon>
        <taxon>Comamonadaceae</taxon>
        <taxon>Comamonas</taxon>
    </lineage>
</organism>
<dbReference type="InterPro" id="IPR057008">
    <property type="entry name" value="SpoVR-like_C"/>
</dbReference>